<reference evidence="6 7" key="1">
    <citation type="submission" date="2012-10" db="EMBL/GenBank/DDBJ databases">
        <authorList>
            <consortium name="Gibbon Genome Sequencing Consortium"/>
        </authorList>
    </citation>
    <scope>NUCLEOTIDE SEQUENCE [LARGE SCALE GENOMIC DNA]</scope>
</reference>
<evidence type="ECO:0000256" key="2">
    <source>
        <dbReference type="ARBA" id="ARBA00022980"/>
    </source>
</evidence>
<dbReference type="GO" id="GO:0005829">
    <property type="term" value="C:cytosol"/>
    <property type="evidence" value="ECO:0007669"/>
    <property type="project" value="Ensembl"/>
</dbReference>
<dbReference type="Gene3D" id="2.30.170.40">
    <property type="entry name" value="Ribosomal protein L28/L24"/>
    <property type="match status" value="1"/>
</dbReference>
<dbReference type="InterPro" id="IPR037147">
    <property type="entry name" value="Ribosomal_bL28_sf"/>
</dbReference>
<dbReference type="AlphaFoldDB" id="A0A2I3GSU5"/>
<evidence type="ECO:0000256" key="1">
    <source>
        <dbReference type="ARBA" id="ARBA00008760"/>
    </source>
</evidence>
<organism evidence="6 7">
    <name type="scientific">Nomascus leucogenys</name>
    <name type="common">Northern white-cheeked gibbon</name>
    <name type="synonym">Hylobates leucogenys</name>
    <dbReference type="NCBI Taxonomy" id="61853"/>
    <lineage>
        <taxon>Eukaryota</taxon>
        <taxon>Metazoa</taxon>
        <taxon>Chordata</taxon>
        <taxon>Craniata</taxon>
        <taxon>Vertebrata</taxon>
        <taxon>Euteleostomi</taxon>
        <taxon>Mammalia</taxon>
        <taxon>Eutheria</taxon>
        <taxon>Euarchontoglires</taxon>
        <taxon>Primates</taxon>
        <taxon>Haplorrhini</taxon>
        <taxon>Catarrhini</taxon>
        <taxon>Hylobatidae</taxon>
        <taxon>Nomascus</taxon>
    </lineage>
</organism>
<keyword evidence="2" id="KW-0689">Ribosomal protein</keyword>
<evidence type="ECO:0000256" key="4">
    <source>
        <dbReference type="ARBA" id="ARBA00035269"/>
    </source>
</evidence>
<comment type="similarity">
    <text evidence="1">Belongs to the bacterial ribosomal protein bL28 family.</text>
</comment>
<dbReference type="PANTHER" id="PTHR13528:SF2">
    <property type="entry name" value="LARGE RIBOSOMAL SUBUNIT PROTEIN BL28M"/>
    <property type="match status" value="1"/>
</dbReference>
<dbReference type="PANTHER" id="PTHR13528">
    <property type="entry name" value="39S RIBOSOMAL PROTEIN L28, MITOCHONDRIAL"/>
    <property type="match status" value="1"/>
</dbReference>
<reference evidence="6" key="3">
    <citation type="submission" date="2025-09" db="UniProtKB">
        <authorList>
            <consortium name="Ensembl"/>
        </authorList>
    </citation>
    <scope>IDENTIFICATION</scope>
</reference>
<dbReference type="Pfam" id="PF00830">
    <property type="entry name" value="Ribosomal_L28"/>
    <property type="match status" value="1"/>
</dbReference>
<dbReference type="RefSeq" id="XP_030654552.1">
    <property type="nucleotide sequence ID" value="XM_030798692.1"/>
</dbReference>
<dbReference type="FunCoup" id="A0A2I3GSU5">
    <property type="interactions" value="1718"/>
</dbReference>
<dbReference type="Proteomes" id="UP000001073">
    <property type="component" value="Chromosome 18"/>
</dbReference>
<dbReference type="OMA" id="KMSNRLK"/>
<keyword evidence="7" id="KW-1185">Reference proteome</keyword>
<dbReference type="InterPro" id="IPR026569">
    <property type="entry name" value="Ribosomal_bL28"/>
</dbReference>
<dbReference type="InterPro" id="IPR034704">
    <property type="entry name" value="Ribosomal_bL28/bL31-like_sf"/>
</dbReference>
<evidence type="ECO:0000256" key="3">
    <source>
        <dbReference type="ARBA" id="ARBA00023274"/>
    </source>
</evidence>
<dbReference type="RefSeq" id="XP_003269153.1">
    <property type="nucleotide sequence ID" value="XM_003269105.4"/>
</dbReference>
<dbReference type="GO" id="GO:0003735">
    <property type="term" value="F:structural constituent of ribosome"/>
    <property type="evidence" value="ECO:0007669"/>
    <property type="project" value="InterPro"/>
</dbReference>
<gene>
    <name evidence="6" type="primary">MRPL28</name>
</gene>
<dbReference type="CTD" id="10573"/>
<evidence type="ECO:0000256" key="5">
    <source>
        <dbReference type="ARBA" id="ARBA00035538"/>
    </source>
</evidence>
<evidence type="ECO:0000313" key="6">
    <source>
        <dbReference type="Ensembl" id="ENSNLEP00000034409.1"/>
    </source>
</evidence>
<dbReference type="GO" id="GO:0005762">
    <property type="term" value="C:mitochondrial large ribosomal subunit"/>
    <property type="evidence" value="ECO:0007669"/>
    <property type="project" value="Ensembl"/>
</dbReference>
<proteinExistence type="inferred from homology"/>
<protein>
    <recommendedName>
        <fullName evidence="4">Large ribosomal subunit protein bL28m</fullName>
    </recommendedName>
    <alternativeName>
        <fullName evidence="5">39S ribosomal protein L28, mitochondrial</fullName>
    </alternativeName>
</protein>
<reference evidence="6" key="2">
    <citation type="submission" date="2025-08" db="UniProtKB">
        <authorList>
            <consortium name="Ensembl"/>
        </authorList>
    </citation>
    <scope>IDENTIFICATION</scope>
</reference>
<keyword evidence="3" id="KW-0687">Ribonucleoprotein</keyword>
<dbReference type="STRING" id="61853.ENSNLEP00000034409"/>
<dbReference type="RefSeq" id="XP_030654551.1">
    <property type="nucleotide sequence ID" value="XM_030798691.1"/>
</dbReference>
<dbReference type="GeneID" id="100585161"/>
<accession>A0A2I3GSU5</accession>
<dbReference type="OrthoDB" id="361870at2759"/>
<dbReference type="GeneTree" id="ENSGT00390000017359"/>
<evidence type="ECO:0000313" key="7">
    <source>
        <dbReference type="Proteomes" id="UP000001073"/>
    </source>
</evidence>
<dbReference type="InParanoid" id="A0A2I3GSU5"/>
<sequence>MPLHKYPVSLWKRLQLREGICARLPGHYLRSLEEERTPTPVHYRPHGAKFKINPKNGQRERVEDVPIPIYFPPESQRGLWGGEGWILGQIYANNDKLSKRLKKVWKPQLFERELYSEILDKKFTVTVTMRTLDLIDEAYGLDFYILKTPKEDLCSKFGMDLKRGMLLRLARQDPLLHPEDPERRAAIYDKYKEFAIPEEEAEWVGLTLEEAIEKQRLLEEKDPVPLFKIYVAELIQRLQQQALSEPAVVQKRASGQ</sequence>
<dbReference type="KEGG" id="nle:100585161"/>
<dbReference type="Ensembl" id="ENSNLET00000036757.1">
    <property type="protein sequence ID" value="ENSNLEP00000034409.1"/>
    <property type="gene ID" value="ENSNLEG00000031011.1"/>
</dbReference>
<dbReference type="EMBL" id="ADFV01047915">
    <property type="status" value="NOT_ANNOTATED_CDS"/>
    <property type="molecule type" value="Genomic_DNA"/>
</dbReference>
<dbReference type="SUPFAM" id="SSF143800">
    <property type="entry name" value="L28p-like"/>
    <property type="match status" value="1"/>
</dbReference>
<name>A0A2I3GSU5_NOMLE</name>